<dbReference type="OrthoDB" id="3044497at2759"/>
<proteinExistence type="predicted"/>
<sequence>FDDFESDWIHIKNRIGQGNPLSMILYVIYSSDLVDMAKDKNELTLAFINDTALITIGKTFHE</sequence>
<dbReference type="AlphaFoldDB" id="A0A0C9Z9Y5"/>
<dbReference type="Proteomes" id="UP000054018">
    <property type="component" value="Unassembled WGS sequence"/>
</dbReference>
<dbReference type="EMBL" id="KN833848">
    <property type="protein sequence ID" value="KIK16753.1"/>
    <property type="molecule type" value="Genomic_DNA"/>
</dbReference>
<evidence type="ECO:0000313" key="1">
    <source>
        <dbReference type="EMBL" id="KIK16753.1"/>
    </source>
</evidence>
<reference evidence="1 2" key="1">
    <citation type="submission" date="2014-04" db="EMBL/GenBank/DDBJ databases">
        <authorList>
            <consortium name="DOE Joint Genome Institute"/>
            <person name="Kuo A."/>
            <person name="Kohler A."/>
            <person name="Costa M.D."/>
            <person name="Nagy L.G."/>
            <person name="Floudas D."/>
            <person name="Copeland A."/>
            <person name="Barry K.W."/>
            <person name="Cichocki N."/>
            <person name="Veneault-Fourrey C."/>
            <person name="LaButti K."/>
            <person name="Lindquist E.A."/>
            <person name="Lipzen A."/>
            <person name="Lundell T."/>
            <person name="Morin E."/>
            <person name="Murat C."/>
            <person name="Sun H."/>
            <person name="Tunlid A."/>
            <person name="Henrissat B."/>
            <person name="Grigoriev I.V."/>
            <person name="Hibbett D.S."/>
            <person name="Martin F."/>
            <person name="Nordberg H.P."/>
            <person name="Cantor M.N."/>
            <person name="Hua S.X."/>
        </authorList>
    </citation>
    <scope>NUCLEOTIDE SEQUENCE [LARGE SCALE GENOMIC DNA]</scope>
    <source>
        <strain evidence="1 2">441</strain>
    </source>
</reference>
<reference evidence="2" key="2">
    <citation type="submission" date="2015-01" db="EMBL/GenBank/DDBJ databases">
        <title>Evolutionary Origins and Diversification of the Mycorrhizal Mutualists.</title>
        <authorList>
            <consortium name="DOE Joint Genome Institute"/>
            <consortium name="Mycorrhizal Genomics Consortium"/>
            <person name="Kohler A."/>
            <person name="Kuo A."/>
            <person name="Nagy L.G."/>
            <person name="Floudas D."/>
            <person name="Copeland A."/>
            <person name="Barry K.W."/>
            <person name="Cichocki N."/>
            <person name="Veneault-Fourrey C."/>
            <person name="LaButti K."/>
            <person name="Lindquist E.A."/>
            <person name="Lipzen A."/>
            <person name="Lundell T."/>
            <person name="Morin E."/>
            <person name="Murat C."/>
            <person name="Riley R."/>
            <person name="Ohm R."/>
            <person name="Sun H."/>
            <person name="Tunlid A."/>
            <person name="Henrissat B."/>
            <person name="Grigoriev I.V."/>
            <person name="Hibbett D.S."/>
            <person name="Martin F."/>
        </authorList>
    </citation>
    <scope>NUCLEOTIDE SEQUENCE [LARGE SCALE GENOMIC DNA]</scope>
    <source>
        <strain evidence="2">441</strain>
    </source>
</reference>
<evidence type="ECO:0000313" key="2">
    <source>
        <dbReference type="Proteomes" id="UP000054018"/>
    </source>
</evidence>
<name>A0A0C9Z9Y5_9AGAM</name>
<accession>A0A0C9Z9Y5</accession>
<protein>
    <recommendedName>
        <fullName evidence="3">Reverse transcriptase domain-containing protein</fullName>
    </recommendedName>
</protein>
<keyword evidence="2" id="KW-1185">Reference proteome</keyword>
<gene>
    <name evidence="1" type="ORF">PISMIDRAFT_80644</name>
</gene>
<dbReference type="HOGENOM" id="CLU_169846_1_0_1"/>
<evidence type="ECO:0008006" key="3">
    <source>
        <dbReference type="Google" id="ProtNLM"/>
    </source>
</evidence>
<feature type="non-terminal residue" evidence="1">
    <location>
        <position position="62"/>
    </location>
</feature>
<organism evidence="1 2">
    <name type="scientific">Pisolithus microcarpus 441</name>
    <dbReference type="NCBI Taxonomy" id="765257"/>
    <lineage>
        <taxon>Eukaryota</taxon>
        <taxon>Fungi</taxon>
        <taxon>Dikarya</taxon>
        <taxon>Basidiomycota</taxon>
        <taxon>Agaricomycotina</taxon>
        <taxon>Agaricomycetes</taxon>
        <taxon>Agaricomycetidae</taxon>
        <taxon>Boletales</taxon>
        <taxon>Sclerodermatineae</taxon>
        <taxon>Pisolithaceae</taxon>
        <taxon>Pisolithus</taxon>
    </lineage>
</organism>
<feature type="non-terminal residue" evidence="1">
    <location>
        <position position="1"/>
    </location>
</feature>